<dbReference type="Proteomes" id="UP000193834">
    <property type="component" value="Unassembled WGS sequence"/>
</dbReference>
<proteinExistence type="predicted"/>
<feature type="transmembrane region" description="Helical" evidence="1">
    <location>
        <begin position="63"/>
        <end position="81"/>
    </location>
</feature>
<name>A0A1X7ISP7_9BACL</name>
<keyword evidence="3" id="KW-1185">Reference proteome</keyword>
<keyword evidence="1" id="KW-0812">Transmembrane</keyword>
<dbReference type="EMBL" id="FXAZ01000001">
    <property type="protein sequence ID" value="SMG18205.1"/>
    <property type="molecule type" value="Genomic_DNA"/>
</dbReference>
<dbReference type="RefSeq" id="WP_085493001.1">
    <property type="nucleotide sequence ID" value="NZ_FXAZ01000001.1"/>
</dbReference>
<evidence type="ECO:0000313" key="2">
    <source>
        <dbReference type="EMBL" id="SMG18205.1"/>
    </source>
</evidence>
<accession>A0A1X7ISP7</accession>
<reference evidence="2 3" key="1">
    <citation type="submission" date="2017-04" db="EMBL/GenBank/DDBJ databases">
        <authorList>
            <person name="Afonso C.L."/>
            <person name="Miller P.J."/>
            <person name="Scott M.A."/>
            <person name="Spackman E."/>
            <person name="Goraichik I."/>
            <person name="Dimitrov K.M."/>
            <person name="Suarez D.L."/>
            <person name="Swayne D.E."/>
        </authorList>
    </citation>
    <scope>NUCLEOTIDE SEQUENCE [LARGE SCALE GENOMIC DNA]</scope>
    <source>
        <strain evidence="2 3">11</strain>
    </source>
</reference>
<gene>
    <name evidence="2" type="ORF">SAMN06295960_0774</name>
</gene>
<dbReference type="STRING" id="1852522.SAMN06295960_0774"/>
<keyword evidence="1" id="KW-1133">Transmembrane helix</keyword>
<dbReference type="AlphaFoldDB" id="A0A1X7ISP7"/>
<feature type="transmembrane region" description="Helical" evidence="1">
    <location>
        <begin position="7"/>
        <end position="26"/>
    </location>
</feature>
<evidence type="ECO:0000313" key="3">
    <source>
        <dbReference type="Proteomes" id="UP000193834"/>
    </source>
</evidence>
<keyword evidence="1" id="KW-0472">Membrane</keyword>
<sequence length="106" mass="12249">MKRSKTRAIWVGVILLLLYGVIHLSVSKYMMPLYDADAIDEHHSVDVLTTEESIGPILSLDHTLLEVLLFIAAGATVFHLVRSRSDKERLKYIKKDWEKQNEEDRK</sequence>
<evidence type="ECO:0000256" key="1">
    <source>
        <dbReference type="SAM" id="Phobius"/>
    </source>
</evidence>
<protein>
    <submittedName>
        <fullName evidence="2">Uncharacterized protein</fullName>
    </submittedName>
</protein>
<organism evidence="2 3">
    <name type="scientific">Paenibacillus aquistagni</name>
    <dbReference type="NCBI Taxonomy" id="1852522"/>
    <lineage>
        <taxon>Bacteria</taxon>
        <taxon>Bacillati</taxon>
        <taxon>Bacillota</taxon>
        <taxon>Bacilli</taxon>
        <taxon>Bacillales</taxon>
        <taxon>Paenibacillaceae</taxon>
        <taxon>Paenibacillus</taxon>
    </lineage>
</organism>